<dbReference type="Gene3D" id="3.60.20.10">
    <property type="entry name" value="Glutamine Phosphoribosylpyrophosphate, subunit 1, domain 1"/>
    <property type="match status" value="1"/>
</dbReference>
<evidence type="ECO:0000256" key="1">
    <source>
        <dbReference type="ARBA" id="ARBA00022962"/>
    </source>
</evidence>
<dbReference type="SUPFAM" id="SSF56235">
    <property type="entry name" value="N-terminal nucleophile aminohydrolases (Ntn hydrolases)"/>
    <property type="match status" value="1"/>
</dbReference>
<dbReference type="CDD" id="cd01908">
    <property type="entry name" value="YafJ"/>
    <property type="match status" value="1"/>
</dbReference>
<evidence type="ECO:0000259" key="2">
    <source>
        <dbReference type="PROSITE" id="PS51278"/>
    </source>
</evidence>
<dbReference type="GO" id="GO:0016740">
    <property type="term" value="F:transferase activity"/>
    <property type="evidence" value="ECO:0007669"/>
    <property type="project" value="UniProtKB-KW"/>
</dbReference>
<dbReference type="Proteomes" id="UP000184191">
    <property type="component" value="Unassembled WGS sequence"/>
</dbReference>
<dbReference type="EMBL" id="FRBN01000020">
    <property type="protein sequence ID" value="SHL57229.1"/>
    <property type="molecule type" value="Genomic_DNA"/>
</dbReference>
<dbReference type="PANTHER" id="PTHR42824:SF1">
    <property type="entry name" value="GLUTAMINE AMIDOTRANSFERASE YAFJ-RELATED"/>
    <property type="match status" value="1"/>
</dbReference>
<dbReference type="STRING" id="1054996.SAMN05444414_12035"/>
<dbReference type="AlphaFoldDB" id="A0A1M7BRM2"/>
<gene>
    <name evidence="3" type="ORF">SAMN05444414_12035</name>
</gene>
<name>A0A1M7BRM2_9RHOB</name>
<evidence type="ECO:0000313" key="3">
    <source>
        <dbReference type="EMBL" id="SHL57229.1"/>
    </source>
</evidence>
<dbReference type="PROSITE" id="PS51278">
    <property type="entry name" value="GATASE_TYPE_2"/>
    <property type="match status" value="1"/>
</dbReference>
<dbReference type="InterPro" id="IPR026869">
    <property type="entry name" value="EgtC-like"/>
</dbReference>
<sequence>MCRLYAMHANEPTRVECGLVKSQNALMAQSESDMSGYAHGHGWGIADYPDGVPILEKQVWAAFHGEHFARKAAQVYARTVVAHVRRATVGGTSLENTHPFVHGRWIFAHNGTLPNFDRVRFPMLEHMDPLHRSEIRGTTDSEHVFRYLLSLFLRHPEDGLMASVRRGLEQIVDWCAEVDPDARVGLNIVLTDGEHLVGSRLNRSLYHLQRDHVFSCPICGKSHAHHQPTTDYQAVEIASEPVTHGEDWYEIPNGTLFQIAEDYRLDMEPLARNAVV</sequence>
<proteinExistence type="predicted"/>
<dbReference type="OrthoDB" id="9804310at2"/>
<dbReference type="PANTHER" id="PTHR42824">
    <property type="entry name" value="GLUTAMINE AMIDOTRANSFERASE"/>
    <property type="match status" value="1"/>
</dbReference>
<dbReference type="InterPro" id="IPR029055">
    <property type="entry name" value="Ntn_hydrolases_N"/>
</dbReference>
<evidence type="ECO:0000313" key="4">
    <source>
        <dbReference type="Proteomes" id="UP000184191"/>
    </source>
</evidence>
<feature type="domain" description="Glutamine amidotransferase type-2" evidence="2">
    <location>
        <begin position="2"/>
        <end position="262"/>
    </location>
</feature>
<keyword evidence="3" id="KW-0808">Transferase</keyword>
<protein>
    <submittedName>
        <fullName evidence="3">Glutamine amidotransferase</fullName>
    </submittedName>
</protein>
<dbReference type="InterPro" id="IPR017932">
    <property type="entry name" value="GATase_2_dom"/>
</dbReference>
<reference evidence="4" key="1">
    <citation type="submission" date="2016-11" db="EMBL/GenBank/DDBJ databases">
        <authorList>
            <person name="Varghese N."/>
            <person name="Submissions S."/>
        </authorList>
    </citation>
    <scope>NUCLEOTIDE SEQUENCE [LARGE SCALE GENOMIC DNA]</scope>
    <source>
        <strain evidence="4">DSM 29327</strain>
    </source>
</reference>
<keyword evidence="1 3" id="KW-0315">Glutamine amidotransferase</keyword>
<organism evidence="3 4">
    <name type="scientific">Roseovarius marisflavi</name>
    <dbReference type="NCBI Taxonomy" id="1054996"/>
    <lineage>
        <taxon>Bacteria</taxon>
        <taxon>Pseudomonadati</taxon>
        <taxon>Pseudomonadota</taxon>
        <taxon>Alphaproteobacteria</taxon>
        <taxon>Rhodobacterales</taxon>
        <taxon>Roseobacteraceae</taxon>
        <taxon>Roseovarius</taxon>
    </lineage>
</organism>
<keyword evidence="4" id="KW-1185">Reference proteome</keyword>
<accession>A0A1M7BRM2</accession>
<dbReference type="Pfam" id="PF13230">
    <property type="entry name" value="GATase_4"/>
    <property type="match status" value="1"/>
</dbReference>
<dbReference type="RefSeq" id="WP_073199432.1">
    <property type="nucleotide sequence ID" value="NZ_FRBN01000020.1"/>
</dbReference>